<dbReference type="Proteomes" id="UP001054902">
    <property type="component" value="Unassembled WGS sequence"/>
</dbReference>
<feature type="region of interest" description="Disordered" evidence="1">
    <location>
        <begin position="523"/>
        <end position="555"/>
    </location>
</feature>
<comment type="caution">
    <text evidence="2">The sequence shown here is derived from an EMBL/GenBank/DDBJ whole genome shotgun (WGS) entry which is preliminary data.</text>
</comment>
<gene>
    <name evidence="2" type="ORF">CTEN210_04449</name>
</gene>
<dbReference type="AlphaFoldDB" id="A0AAD3H2S4"/>
<accession>A0AAD3H2S4</accession>
<protein>
    <submittedName>
        <fullName evidence="2">Uncharacterized protein</fullName>
    </submittedName>
</protein>
<name>A0AAD3H2S4_9STRA</name>
<evidence type="ECO:0000313" key="3">
    <source>
        <dbReference type="Proteomes" id="UP001054902"/>
    </source>
</evidence>
<reference evidence="2 3" key="1">
    <citation type="journal article" date="2021" name="Sci. Rep.">
        <title>The genome of the diatom Chaetoceros tenuissimus carries an ancient integrated fragment of an extant virus.</title>
        <authorList>
            <person name="Hongo Y."/>
            <person name="Kimura K."/>
            <person name="Takaki Y."/>
            <person name="Yoshida Y."/>
            <person name="Baba S."/>
            <person name="Kobayashi G."/>
            <person name="Nagasaki K."/>
            <person name="Hano T."/>
            <person name="Tomaru Y."/>
        </authorList>
    </citation>
    <scope>NUCLEOTIDE SEQUENCE [LARGE SCALE GENOMIC DNA]</scope>
    <source>
        <strain evidence="2 3">NIES-3715</strain>
    </source>
</reference>
<evidence type="ECO:0000313" key="2">
    <source>
        <dbReference type="EMBL" id="GFH47973.1"/>
    </source>
</evidence>
<sequence>MSSLKMSDPNYDPKAFEDWEAEPKIQAKTPPKEEKKEEEFHPVDPASTTPQLLAALWHLIARGVHELKKGESFSVKFPEMESTFTQNPTYLERLMGHFDVCKDVCDDFGINTILQPMFETRNGVRTVVGFTVKSYKDPNKVGTFGQEGDMDFAPDPFFDNDDWDLLEEKIKAAAAEEAELDGDDGESLEGLPEIEDRIPDNDDVIVDITKKWVNKIMSDMGICPFAKSADMAGLPIGQVYYTVDRSTLVEDMYAVYWDEAVRVEQTNQKELSTTLLVAPEFLIDNVEMFENFSNTLTQPLESLHVEDLLQLVFFHPEWTFRDGGERSGEAAAANYARRSPWPMINILRTNQVRRAQKGIPTGLVYQQNEKMLTGVGARSLEKMLRKRDWTEIADLKVDRRDMEALRVAQDLQETGVVAEKDRSLKHDATPSVTKLDSRQIEGGDIVNVVLQALEKRLGAGEQKGVSKLSGAETSAAMMASDFLLDHLEEIEQNPPSPTSSDKVNPMAQVYFDTNDIVQSATEEDESNVLFGGGGIASGDDEDSIFGNAADPRNFY</sequence>
<feature type="compositionally biased region" description="Basic and acidic residues" evidence="1">
    <location>
        <begin position="14"/>
        <end position="42"/>
    </location>
</feature>
<keyword evidence="3" id="KW-1185">Reference proteome</keyword>
<proteinExistence type="predicted"/>
<dbReference type="Pfam" id="PF07209">
    <property type="entry name" value="DUF1415"/>
    <property type="match status" value="1"/>
</dbReference>
<evidence type="ECO:0000256" key="1">
    <source>
        <dbReference type="SAM" id="MobiDB-lite"/>
    </source>
</evidence>
<organism evidence="2 3">
    <name type="scientific">Chaetoceros tenuissimus</name>
    <dbReference type="NCBI Taxonomy" id="426638"/>
    <lineage>
        <taxon>Eukaryota</taxon>
        <taxon>Sar</taxon>
        <taxon>Stramenopiles</taxon>
        <taxon>Ochrophyta</taxon>
        <taxon>Bacillariophyta</taxon>
        <taxon>Coscinodiscophyceae</taxon>
        <taxon>Chaetocerotophycidae</taxon>
        <taxon>Chaetocerotales</taxon>
        <taxon>Chaetocerotaceae</taxon>
        <taxon>Chaetoceros</taxon>
    </lineage>
</organism>
<feature type="region of interest" description="Disordered" evidence="1">
    <location>
        <begin position="1"/>
        <end position="46"/>
    </location>
</feature>
<dbReference type="InterPro" id="IPR009858">
    <property type="entry name" value="DUF1415"/>
</dbReference>
<dbReference type="EMBL" id="BLLK01000025">
    <property type="protein sequence ID" value="GFH47973.1"/>
    <property type="molecule type" value="Genomic_DNA"/>
</dbReference>